<protein>
    <submittedName>
        <fullName evidence="1">Uncharacterized protein</fullName>
    </submittedName>
</protein>
<dbReference type="Proteomes" id="UP000254191">
    <property type="component" value="Unassembled WGS sequence"/>
</dbReference>
<evidence type="ECO:0000313" key="2">
    <source>
        <dbReference type="Proteomes" id="UP000254191"/>
    </source>
</evidence>
<evidence type="ECO:0000313" key="1">
    <source>
        <dbReference type="EMBL" id="SUC19062.1"/>
    </source>
</evidence>
<dbReference type="AlphaFoldDB" id="A0A379FGG7"/>
<accession>A0A379FGG7</accession>
<organism evidence="1 2">
    <name type="scientific">Proteus mirabilis</name>
    <dbReference type="NCBI Taxonomy" id="584"/>
    <lineage>
        <taxon>Bacteria</taxon>
        <taxon>Pseudomonadati</taxon>
        <taxon>Pseudomonadota</taxon>
        <taxon>Gammaproteobacteria</taxon>
        <taxon>Enterobacterales</taxon>
        <taxon>Morganellaceae</taxon>
        <taxon>Proteus</taxon>
    </lineage>
</organism>
<proteinExistence type="predicted"/>
<sequence length="55" mass="6125">MSKNSRDLKIIVTSQLLADNEWFNSASVSDIVENKDAVSAALRGTGENMNYFLFL</sequence>
<dbReference type="RefSeq" id="WP_155115351.1">
    <property type="nucleotide sequence ID" value="NZ_CP026044.1"/>
</dbReference>
<reference evidence="1 2" key="1">
    <citation type="submission" date="2018-06" db="EMBL/GenBank/DDBJ databases">
        <authorList>
            <consortium name="Pathogen Informatics"/>
            <person name="Doyle S."/>
        </authorList>
    </citation>
    <scope>NUCLEOTIDE SEQUENCE [LARGE SCALE GENOMIC DNA]</scope>
    <source>
        <strain evidence="1 2">NCTC11938</strain>
    </source>
</reference>
<gene>
    <name evidence="1" type="ORF">NCTC11938_01048</name>
</gene>
<name>A0A379FGG7_PROMI</name>
<dbReference type="EMBL" id="UGTS01000004">
    <property type="protein sequence ID" value="SUC19062.1"/>
    <property type="molecule type" value="Genomic_DNA"/>
</dbReference>